<dbReference type="InterPro" id="IPR036420">
    <property type="entry name" value="BRCT_dom_sf"/>
</dbReference>
<evidence type="ECO:0000256" key="13">
    <source>
        <dbReference type="ARBA" id="ARBA00023204"/>
    </source>
</evidence>
<dbReference type="EMBL" id="CP069110">
    <property type="protein sequence ID" value="QSS60816.1"/>
    <property type="molecule type" value="Genomic_DNA"/>
</dbReference>
<dbReference type="AlphaFoldDB" id="A0A8A1M2U8"/>
<comment type="subcellular location">
    <subcellularLocation>
        <location evidence="2">Nucleus</location>
    </subcellularLocation>
</comment>
<evidence type="ECO:0000256" key="18">
    <source>
        <dbReference type="SAM" id="MobiDB-lite"/>
    </source>
</evidence>
<dbReference type="SUPFAM" id="SSF47802">
    <property type="entry name" value="DNA polymerase beta, N-terminal domain-like"/>
    <property type="match status" value="1"/>
</dbReference>
<dbReference type="PRINTS" id="PR00869">
    <property type="entry name" value="DNAPOLX"/>
</dbReference>
<evidence type="ECO:0000256" key="9">
    <source>
        <dbReference type="ARBA" id="ARBA00022705"/>
    </source>
</evidence>
<dbReference type="SMART" id="SM00483">
    <property type="entry name" value="POLXc"/>
    <property type="match status" value="1"/>
</dbReference>
<dbReference type="Proteomes" id="UP000663671">
    <property type="component" value="Chromosome 4"/>
</dbReference>
<dbReference type="SUPFAM" id="SSF81585">
    <property type="entry name" value="PsbU/PolX domain-like"/>
    <property type="match status" value="1"/>
</dbReference>
<name>A0A8A1M2U8_AJECA</name>
<dbReference type="Gene3D" id="3.40.50.10190">
    <property type="entry name" value="BRCT domain"/>
    <property type="match status" value="1"/>
</dbReference>
<keyword evidence="15" id="KW-0539">Nucleus</keyword>
<keyword evidence="8" id="KW-0548">Nucleotidyltransferase</keyword>
<evidence type="ECO:0000256" key="5">
    <source>
        <dbReference type="ARBA" id="ARBA00016513"/>
    </source>
</evidence>
<dbReference type="GO" id="GO:0046872">
    <property type="term" value="F:metal ion binding"/>
    <property type="evidence" value="ECO:0007669"/>
    <property type="project" value="UniProtKB-KW"/>
</dbReference>
<dbReference type="Gene3D" id="3.30.460.10">
    <property type="entry name" value="Beta Polymerase, domain 2"/>
    <property type="match status" value="1"/>
</dbReference>
<feature type="compositionally biased region" description="Polar residues" evidence="18">
    <location>
        <begin position="86"/>
        <end position="98"/>
    </location>
</feature>
<keyword evidence="11" id="KW-0227">DNA damage</keyword>
<feature type="domain" description="BRCT" evidence="19">
    <location>
        <begin position="132"/>
        <end position="228"/>
    </location>
</feature>
<dbReference type="Pfam" id="PF10391">
    <property type="entry name" value="DNA_pol_lambd_f"/>
    <property type="match status" value="1"/>
</dbReference>
<dbReference type="Pfam" id="PF14792">
    <property type="entry name" value="DNA_pol_B_palm"/>
    <property type="match status" value="1"/>
</dbReference>
<dbReference type="InterPro" id="IPR037160">
    <property type="entry name" value="DNA_Pol_thumb_sf"/>
</dbReference>
<dbReference type="Pfam" id="PF14791">
    <property type="entry name" value="DNA_pol_B_thumb"/>
    <property type="match status" value="1"/>
</dbReference>
<evidence type="ECO:0000259" key="19">
    <source>
        <dbReference type="PROSITE" id="PS50172"/>
    </source>
</evidence>
<feature type="region of interest" description="Disordered" evidence="18">
    <location>
        <begin position="46"/>
        <end position="128"/>
    </location>
</feature>
<evidence type="ECO:0000256" key="6">
    <source>
        <dbReference type="ARBA" id="ARBA00022634"/>
    </source>
</evidence>
<dbReference type="PRINTS" id="PR00870">
    <property type="entry name" value="DNAPOLXBETA"/>
</dbReference>
<dbReference type="CDD" id="cd00141">
    <property type="entry name" value="NT_POLXc"/>
    <property type="match status" value="1"/>
</dbReference>
<feature type="compositionally biased region" description="Basic and acidic residues" evidence="18">
    <location>
        <begin position="51"/>
        <end position="82"/>
    </location>
</feature>
<evidence type="ECO:0000256" key="2">
    <source>
        <dbReference type="ARBA" id="ARBA00004123"/>
    </source>
</evidence>
<evidence type="ECO:0000256" key="16">
    <source>
        <dbReference type="ARBA" id="ARBA00049244"/>
    </source>
</evidence>
<feature type="region of interest" description="Disordered" evidence="18">
    <location>
        <begin position="251"/>
        <end position="280"/>
    </location>
</feature>
<dbReference type="VEuPathDB" id="FungiDB:I7I51_05620"/>
<dbReference type="OrthoDB" id="205514at2759"/>
<dbReference type="GO" id="GO:0005634">
    <property type="term" value="C:nucleus"/>
    <property type="evidence" value="ECO:0007669"/>
    <property type="project" value="UniProtKB-SubCell"/>
</dbReference>
<dbReference type="InterPro" id="IPR001357">
    <property type="entry name" value="BRCT_dom"/>
</dbReference>
<dbReference type="Gene3D" id="1.10.150.20">
    <property type="entry name" value="5' to 3' exonuclease, C-terminal subdomain"/>
    <property type="match status" value="1"/>
</dbReference>
<evidence type="ECO:0000256" key="14">
    <source>
        <dbReference type="ARBA" id="ARBA00023239"/>
    </source>
</evidence>
<evidence type="ECO:0000313" key="21">
    <source>
        <dbReference type="Proteomes" id="UP000663671"/>
    </source>
</evidence>
<evidence type="ECO:0000256" key="12">
    <source>
        <dbReference type="ARBA" id="ARBA00022932"/>
    </source>
</evidence>
<dbReference type="InterPro" id="IPR043519">
    <property type="entry name" value="NT_sf"/>
</dbReference>
<dbReference type="GO" id="GO:0016829">
    <property type="term" value="F:lyase activity"/>
    <property type="evidence" value="ECO:0007669"/>
    <property type="project" value="UniProtKB-KW"/>
</dbReference>
<keyword evidence="7" id="KW-0808">Transferase</keyword>
<dbReference type="EC" id="2.7.7.7" evidence="4"/>
<evidence type="ECO:0000256" key="10">
    <source>
        <dbReference type="ARBA" id="ARBA00022723"/>
    </source>
</evidence>
<keyword evidence="6" id="KW-0237">DNA synthesis</keyword>
<keyword evidence="13" id="KW-0234">DNA repair</keyword>
<dbReference type="InterPro" id="IPR010996">
    <property type="entry name" value="HHH_MUS81"/>
</dbReference>
<dbReference type="GO" id="GO:0003677">
    <property type="term" value="F:DNA binding"/>
    <property type="evidence" value="ECO:0007669"/>
    <property type="project" value="InterPro"/>
</dbReference>
<keyword evidence="10" id="KW-0479">Metal-binding</keyword>
<reference evidence="20" key="1">
    <citation type="submission" date="2021-01" db="EMBL/GenBank/DDBJ databases">
        <title>Chromosome-level genome assembly of a human fungal pathogen reveals clustering of transcriptionally co-regulated genes.</title>
        <authorList>
            <person name="Voorhies M."/>
            <person name="Cohen S."/>
            <person name="Shea T.P."/>
            <person name="Petrus S."/>
            <person name="Munoz J.F."/>
            <person name="Poplawski S."/>
            <person name="Goldman W.E."/>
            <person name="Michael T."/>
            <person name="Cuomo C.A."/>
            <person name="Sil A."/>
            <person name="Beyhan S."/>
        </authorList>
    </citation>
    <scope>NUCLEOTIDE SEQUENCE</scope>
    <source>
        <strain evidence="20">WU24</strain>
    </source>
</reference>
<dbReference type="PANTHER" id="PTHR11276:SF28">
    <property type="entry name" value="DNA POLYMERASE LAMBDA"/>
    <property type="match status" value="1"/>
</dbReference>
<dbReference type="Pfam" id="PF14716">
    <property type="entry name" value="HHH_8"/>
    <property type="match status" value="1"/>
</dbReference>
<comment type="cofactor">
    <cofactor evidence="1">
        <name>Mn(2+)</name>
        <dbReference type="ChEBI" id="CHEBI:29035"/>
    </cofactor>
</comment>
<feature type="compositionally biased region" description="Basic and acidic residues" evidence="18">
    <location>
        <begin position="349"/>
        <end position="361"/>
    </location>
</feature>
<feature type="region of interest" description="Disordered" evidence="18">
    <location>
        <begin position="330"/>
        <end position="396"/>
    </location>
</feature>
<comment type="similarity">
    <text evidence="3">Belongs to the DNA polymerase type-X family.</text>
</comment>
<dbReference type="InterPro" id="IPR027421">
    <property type="entry name" value="DNA_pol_lamdba_lyase_dom_sf"/>
</dbReference>
<proteinExistence type="inferred from homology"/>
<dbReference type="FunFam" id="1.10.150.20:FF:000010">
    <property type="entry name" value="DNA polymerase lambda"/>
    <property type="match status" value="1"/>
</dbReference>
<dbReference type="InterPro" id="IPR002054">
    <property type="entry name" value="DNA-dir_DNA_pol_X"/>
</dbReference>
<keyword evidence="12" id="KW-0239">DNA-directed DNA polymerase</keyword>
<dbReference type="PROSITE" id="PS50172">
    <property type="entry name" value="BRCT"/>
    <property type="match status" value="1"/>
</dbReference>
<evidence type="ECO:0000256" key="15">
    <source>
        <dbReference type="ARBA" id="ARBA00023242"/>
    </source>
</evidence>
<keyword evidence="14" id="KW-0456">Lyase</keyword>
<dbReference type="InterPro" id="IPR028207">
    <property type="entry name" value="DNA_pol_B_palm_palm"/>
</dbReference>
<dbReference type="SUPFAM" id="SSF52113">
    <property type="entry name" value="BRCT domain"/>
    <property type="match status" value="1"/>
</dbReference>
<feature type="active site" description="Nucleophile; Schiff-base intermediate with DNA; for 5'-dRP lyase activity" evidence="17">
    <location>
        <position position="456"/>
    </location>
</feature>
<dbReference type="SUPFAM" id="SSF81301">
    <property type="entry name" value="Nucleotidyltransferase"/>
    <property type="match status" value="1"/>
</dbReference>
<evidence type="ECO:0000256" key="3">
    <source>
        <dbReference type="ARBA" id="ARBA00008323"/>
    </source>
</evidence>
<organism evidence="20 21">
    <name type="scientific">Ajellomyces capsulatus</name>
    <name type="common">Darling's disease fungus</name>
    <name type="synonym">Histoplasma capsulatum</name>
    <dbReference type="NCBI Taxonomy" id="5037"/>
    <lineage>
        <taxon>Eukaryota</taxon>
        <taxon>Fungi</taxon>
        <taxon>Dikarya</taxon>
        <taxon>Ascomycota</taxon>
        <taxon>Pezizomycotina</taxon>
        <taxon>Eurotiomycetes</taxon>
        <taxon>Eurotiomycetidae</taxon>
        <taxon>Onygenales</taxon>
        <taxon>Ajellomycetaceae</taxon>
        <taxon>Histoplasma</taxon>
    </lineage>
</organism>
<dbReference type="GO" id="GO:0003887">
    <property type="term" value="F:DNA-directed DNA polymerase activity"/>
    <property type="evidence" value="ECO:0007669"/>
    <property type="project" value="UniProtKB-KW"/>
</dbReference>
<comment type="catalytic activity">
    <reaction evidence="16">
        <text>DNA(n) + a 2'-deoxyribonucleoside 5'-triphosphate = DNA(n+1) + diphosphate</text>
        <dbReference type="Rhea" id="RHEA:22508"/>
        <dbReference type="Rhea" id="RHEA-COMP:17339"/>
        <dbReference type="Rhea" id="RHEA-COMP:17340"/>
        <dbReference type="ChEBI" id="CHEBI:33019"/>
        <dbReference type="ChEBI" id="CHEBI:61560"/>
        <dbReference type="ChEBI" id="CHEBI:173112"/>
        <dbReference type="EC" id="2.7.7.7"/>
    </reaction>
</comment>
<dbReference type="GO" id="GO:0006303">
    <property type="term" value="P:double-strand break repair via nonhomologous end joining"/>
    <property type="evidence" value="ECO:0007669"/>
    <property type="project" value="TreeGrafter"/>
</dbReference>
<sequence length="724" mass="82116">MDRKKNKCCNVGKLSDKEELCDALYNFSGHSDSSQEIDELAVLLKQARKRNSPDRTLSRSPGRERSNTLPDHHSLKRQKDTDAQDIVNTMGSDKSTSARPAFPKRRSTADDAAGKPSMSRRRREPTLRVRPEHQQIFRGMVFFFIPNDDISPARRMRINKALEFGASRSPTWSDTVTHVIADKMISFTDVLKYLKLDSFPPSVSLVNDSYPSECISCGSLLSASHVRFRVRGVPVDDREIIKSGEMPIVRDSPKVKPVRSGNYLETPTPSRSPPIGEEFQGLPVSSLFSESHRKDDCDGAVEQFSHTGPDILDEMIKQTRAEKELRYAELQQPLDQSDEEDLDTASNIEEAHSNSDSETEKRKKARKKNRSHEIPKWQETFSCMHKHDGHTDENNPNAQTIEILQKMSDYYDRVSDEWRALAYRKAISILRKQKEKITTKEQALAMPFIGERLAAKIEEIVWTNRLRRLEEASTEPHDVLLSQFLNIYGVGFTQASKWIQQGYQSLEDLKARACLTKNQRIGIEHYDDFLQRIPRAEVEAHGAIVKELLFKVDPAVKVIIGGSYRRGAASSGDIDLIITKDGASQADICALMTDVVIPALFQQNYLQASLAVGNRGGSSKWHGACTLPRSKSPVWRRIDFLYVPGDEIGAALIYFTGNDVFNRSLRLLASKKGMCLNQRGLFAGILRRENRMKLNRGHLLESRDEKRIFEILGVPWRPPNHRIC</sequence>
<dbReference type="FunFam" id="1.10.150.110:FF:000005">
    <property type="entry name" value="DNA polymerase POL4"/>
    <property type="match status" value="1"/>
</dbReference>
<dbReference type="InterPro" id="IPR022312">
    <property type="entry name" value="DNA_pol_X"/>
</dbReference>
<evidence type="ECO:0000256" key="4">
    <source>
        <dbReference type="ARBA" id="ARBA00012417"/>
    </source>
</evidence>
<evidence type="ECO:0000256" key="7">
    <source>
        <dbReference type="ARBA" id="ARBA00022679"/>
    </source>
</evidence>
<evidence type="ECO:0000256" key="8">
    <source>
        <dbReference type="ARBA" id="ARBA00022695"/>
    </source>
</evidence>
<evidence type="ECO:0000313" key="20">
    <source>
        <dbReference type="EMBL" id="QSS60816.1"/>
    </source>
</evidence>
<evidence type="ECO:0000256" key="11">
    <source>
        <dbReference type="ARBA" id="ARBA00022763"/>
    </source>
</evidence>
<dbReference type="InterPro" id="IPR029398">
    <property type="entry name" value="PolB_thumb"/>
</dbReference>
<gene>
    <name evidence="20" type="ORF">I7I51_05620</name>
</gene>
<dbReference type="Gene3D" id="1.10.150.110">
    <property type="entry name" value="DNA polymerase beta, N-terminal domain-like"/>
    <property type="match status" value="1"/>
</dbReference>
<evidence type="ECO:0000256" key="17">
    <source>
        <dbReference type="PIRSR" id="PIRSR622312-50"/>
    </source>
</evidence>
<keyword evidence="9" id="KW-0235">DNA replication</keyword>
<dbReference type="Gene3D" id="3.30.210.10">
    <property type="entry name" value="DNA polymerase, thumb domain"/>
    <property type="match status" value="1"/>
</dbReference>
<dbReference type="InterPro" id="IPR002008">
    <property type="entry name" value="DNA_pol_X_beta-like"/>
</dbReference>
<accession>A0A8A1M2U8</accession>
<protein>
    <recommendedName>
        <fullName evidence="5">DNA polymerase lambda</fullName>
        <ecNumber evidence="4">2.7.7.7</ecNumber>
    </recommendedName>
</protein>
<evidence type="ECO:0000256" key="1">
    <source>
        <dbReference type="ARBA" id="ARBA00001936"/>
    </source>
</evidence>
<dbReference type="PANTHER" id="PTHR11276">
    <property type="entry name" value="DNA POLYMERASE TYPE-X FAMILY MEMBER"/>
    <property type="match status" value="1"/>
</dbReference>
<dbReference type="InterPro" id="IPR018944">
    <property type="entry name" value="DNA_pol_lambd_fingers_domain"/>
</dbReference>